<dbReference type="EMBL" id="KY710710">
    <property type="protein sequence ID" value="AXY99694.1"/>
    <property type="molecule type" value="Genomic_DNA"/>
</dbReference>
<reference evidence="2" key="1">
    <citation type="journal article" date="2017" name="PLoS ONE">
        <title>Genetic diversity of the O antigens of Proteus species and the development of a suspension array for molecular serotyping.</title>
        <authorList>
            <person name="Yu X."/>
            <person name="Torzewska A."/>
            <person name="Zhang X."/>
            <person name="Yin Z."/>
            <person name="Drzewiecka D."/>
            <person name="Cao H."/>
            <person name="Liu B."/>
            <person name="Knirel Y.A."/>
            <person name="Rozalski A."/>
            <person name="Wang L."/>
        </authorList>
    </citation>
    <scope>NUCLEOTIDE SEQUENCE</scope>
    <source>
        <strain evidence="1">PrK 18/57</strain>
        <strain evidence="2">PrK 62/57</strain>
    </source>
</reference>
<dbReference type="AlphaFoldDB" id="A0A385JMX0"/>
<organism evidence="2">
    <name type="scientific">Proteus mirabilis</name>
    <dbReference type="NCBI Taxonomy" id="584"/>
    <lineage>
        <taxon>Bacteria</taxon>
        <taxon>Pseudomonadati</taxon>
        <taxon>Pseudomonadota</taxon>
        <taxon>Gammaproteobacteria</taxon>
        <taxon>Enterobacterales</taxon>
        <taxon>Morganellaceae</taxon>
        <taxon>Proteus</taxon>
    </lineage>
</organism>
<accession>A0A385JMX0</accession>
<dbReference type="RefSeq" id="WP_112843201.1">
    <property type="nucleotide sequence ID" value="NZ_AP026827.1"/>
</dbReference>
<name>A0A385JMX0_PROMI</name>
<evidence type="ECO:0000313" key="2">
    <source>
        <dbReference type="EMBL" id="AXY99694.1"/>
    </source>
</evidence>
<dbReference type="EMBL" id="KY710690">
    <property type="protein sequence ID" value="AXY99397.1"/>
    <property type="molecule type" value="Genomic_DNA"/>
</dbReference>
<dbReference type="Pfam" id="PF08889">
    <property type="entry name" value="WbqC"/>
    <property type="match status" value="1"/>
</dbReference>
<evidence type="ECO:0000313" key="1">
    <source>
        <dbReference type="EMBL" id="AXY99397.1"/>
    </source>
</evidence>
<sequence length="230" mass="27138">MRLAVMQPYLFPYIGYYQLAYYADKFIFYDDVNYIKGGYINRNNILTKNGLQMFTLPVNKASSFKKINELYFQDNTKKILTSIYQNYSKTAYFHSIFPIIENVLTNNNRNVANITSLSIIKIFEYLSLKFNYTFSSDQNYNRTYNAQEKIYELCKINDAQEYINPIGGKDLYSKNEFKKRNIKLNFLEPILSPYTQINSSNFVSNTSVIDILMNCNKDEIINQFNNFKII</sequence>
<proteinExistence type="predicted"/>
<dbReference type="InterPro" id="IPR014985">
    <property type="entry name" value="WbqC"/>
</dbReference>
<protein>
    <submittedName>
        <fullName evidence="2">WbqC</fullName>
    </submittedName>
</protein>